<proteinExistence type="predicted"/>
<protein>
    <submittedName>
        <fullName evidence="2">Bm8140</fullName>
    </submittedName>
</protein>
<evidence type="ECO:0000256" key="1">
    <source>
        <dbReference type="SAM" id="MobiDB-lite"/>
    </source>
</evidence>
<sequence>MGDQCHQQRPGQRHVIGRMWLTLWIDPDTITSFYRFCGMRVAFCHLLGPWGDRRQSWAAACRTEAAVLLITRQPIKTETQSERSGADTLADSPYPGGH</sequence>
<evidence type="ECO:0000313" key="2">
    <source>
        <dbReference type="EMBL" id="CRZ22093.1"/>
    </source>
</evidence>
<reference evidence="2" key="1">
    <citation type="journal article" date="2007" name="Science">
        <title>Draft genome of the filarial nematode parasite Brugia malayi.</title>
        <authorList>
            <person name="Ghedin E."/>
            <person name="Wang S."/>
            <person name="Spiro D."/>
            <person name="Caler E."/>
            <person name="Zhao Q."/>
            <person name="Crabtree J."/>
            <person name="Allen J.E."/>
            <person name="Delcher A.L."/>
            <person name="Guiliano D.B."/>
            <person name="Miranda-Saavedra D."/>
            <person name="Angiuoli S.V."/>
            <person name="Creasy T."/>
            <person name="Amedeo P."/>
            <person name="Haas B."/>
            <person name="El-Sayed N.M."/>
            <person name="Wortman J.R."/>
            <person name="Feldblyum T."/>
            <person name="Tallon L."/>
            <person name="Schatz M."/>
            <person name="Shumway M."/>
            <person name="Koo H."/>
            <person name="Salzberg S.L."/>
            <person name="Schobel S."/>
            <person name="Pertea M."/>
            <person name="Pop M."/>
            <person name="White O."/>
            <person name="Barton G.J."/>
            <person name="Carlow C.K."/>
            <person name="Crawford M.J."/>
            <person name="Daub J."/>
            <person name="Dimmic M.W."/>
            <person name="Estes C.F."/>
            <person name="Foster J.M."/>
            <person name="Ganatra M."/>
            <person name="Gregory W.F."/>
            <person name="Johnson N.M."/>
            <person name="Jin J."/>
            <person name="Komuniecki R."/>
            <person name="Korf I."/>
            <person name="Kumar S."/>
            <person name="Laney S."/>
            <person name="Li B.W."/>
            <person name="Li W."/>
            <person name="Lindblom T.H."/>
            <person name="Lustigman S."/>
            <person name="Ma D."/>
            <person name="Maina C.V."/>
            <person name="Martin D.M."/>
            <person name="McCarter J.P."/>
            <person name="McReynolds L."/>
            <person name="Mitreva M."/>
            <person name="Nutman T.B."/>
            <person name="Parkinson J."/>
            <person name="Peregrin-Alvarez J.M."/>
            <person name="Poole C."/>
            <person name="Ren Q."/>
            <person name="Saunders L."/>
            <person name="Sluder A.E."/>
            <person name="Smith K."/>
            <person name="Stanke M."/>
            <person name="Unnasch T.R."/>
            <person name="Ware J."/>
            <person name="Wei A.D."/>
            <person name="Weil G."/>
            <person name="Williams D.J."/>
            <person name="Zhang Y."/>
            <person name="Williams S.A."/>
            <person name="Fraser-Liggett C."/>
            <person name="Slatko B."/>
            <person name="Blaxter M.L."/>
            <person name="Scott A.L."/>
        </authorList>
    </citation>
    <scope>NUCLEOTIDE SEQUENCE</scope>
    <source>
        <strain evidence="2">FR3</strain>
    </source>
</reference>
<organism evidence="2">
    <name type="scientific">Brugia malayi</name>
    <name type="common">Filarial nematode worm</name>
    <dbReference type="NCBI Taxonomy" id="6279"/>
    <lineage>
        <taxon>Eukaryota</taxon>
        <taxon>Metazoa</taxon>
        <taxon>Ecdysozoa</taxon>
        <taxon>Nematoda</taxon>
        <taxon>Chromadorea</taxon>
        <taxon>Rhabditida</taxon>
        <taxon>Spirurina</taxon>
        <taxon>Spiruromorpha</taxon>
        <taxon>Filarioidea</taxon>
        <taxon>Onchocercidae</taxon>
        <taxon>Brugia</taxon>
    </lineage>
</organism>
<dbReference type="AlphaFoldDB" id="A0A1I9GCG1"/>
<feature type="region of interest" description="Disordered" evidence="1">
    <location>
        <begin position="77"/>
        <end position="98"/>
    </location>
</feature>
<accession>A0A1I9GCG1</accession>
<reference evidence="2" key="2">
    <citation type="submission" date="2012-12" db="EMBL/GenBank/DDBJ databases">
        <authorList>
            <consortium name="WormBase Consortium"/>
            <person name="Ghedin E."/>
            <person name="Paulini M."/>
        </authorList>
    </citation>
    <scope>NUCLEOTIDE SEQUENCE</scope>
    <source>
        <strain evidence="2">FR3</strain>
    </source>
</reference>
<name>A0A1I9GCG1_BRUMA</name>
<dbReference type="EMBL" id="LN855487">
    <property type="protein sequence ID" value="CRZ22093.1"/>
    <property type="molecule type" value="Genomic_DNA"/>
</dbReference>
<gene>
    <name evidence="2" type="primary">Bm8140</name>
    <name evidence="2" type="ORF">BM_Bm8140</name>
</gene>